<dbReference type="Proteomes" id="UP000682308">
    <property type="component" value="Unassembled WGS sequence"/>
</dbReference>
<evidence type="ECO:0000256" key="3">
    <source>
        <dbReference type="ARBA" id="ARBA00022840"/>
    </source>
</evidence>
<evidence type="ECO:0000256" key="2">
    <source>
        <dbReference type="ARBA" id="ARBA00022741"/>
    </source>
</evidence>
<dbReference type="GO" id="GO:0016874">
    <property type="term" value="F:ligase activity"/>
    <property type="evidence" value="ECO:0007669"/>
    <property type="project" value="UniProtKB-KW"/>
</dbReference>
<comment type="caution">
    <text evidence="5">The sequence shown here is derived from an EMBL/GenBank/DDBJ whole genome shotgun (WGS) entry which is preliminary data.</text>
</comment>
<feature type="region of interest" description="Disordered" evidence="4">
    <location>
        <begin position="153"/>
        <end position="182"/>
    </location>
</feature>
<dbReference type="PANTHER" id="PTHR43585:SF2">
    <property type="entry name" value="ATP-GRASP ENZYME FSQD"/>
    <property type="match status" value="1"/>
</dbReference>
<evidence type="ECO:0000256" key="4">
    <source>
        <dbReference type="SAM" id="MobiDB-lite"/>
    </source>
</evidence>
<keyword evidence="1" id="KW-0436">Ligase</keyword>
<protein>
    <recommendedName>
        <fullName evidence="7">ATP-grasp domain-containing protein</fullName>
    </recommendedName>
</protein>
<feature type="compositionally biased region" description="Low complexity" evidence="4">
    <location>
        <begin position="166"/>
        <end position="182"/>
    </location>
</feature>
<name>A0A941FDF0_9ACTN</name>
<accession>A0A941FDF0</accession>
<keyword evidence="6" id="KW-1185">Reference proteome</keyword>
<evidence type="ECO:0008006" key="7">
    <source>
        <dbReference type="Google" id="ProtNLM"/>
    </source>
</evidence>
<keyword evidence="2" id="KW-0547">Nucleotide-binding</keyword>
<dbReference type="Gene3D" id="3.30.470.20">
    <property type="entry name" value="ATP-grasp fold, B domain"/>
    <property type="match status" value="1"/>
</dbReference>
<dbReference type="GO" id="GO:0005524">
    <property type="term" value="F:ATP binding"/>
    <property type="evidence" value="ECO:0007669"/>
    <property type="project" value="UniProtKB-KW"/>
</dbReference>
<sequence>MNTVSLDGTHHVCDIWHVRPPDQDAAAGLSRGVMLPRRGPVQDALVLHTLAALDILGLRHGPAHTELALTPEGPCVVTVGAHLSGGDLPLMVAGAAGSGQLEWTVDASVAPQRFFRRAARDYRRTRSAAFVRAAGTAHGCAEACNAASAACERADGDPARPPVTMSGCSSNSSVRPSSTRST</sequence>
<reference evidence="5 6" key="1">
    <citation type="submission" date="2021-04" db="EMBL/GenBank/DDBJ databases">
        <title>Characterization of the biosynthetic gene cluster of new lipopeptides with antitumor activity in the genome of the marine Streptomyces PHM034.</title>
        <authorList>
            <person name="Ceniceros A."/>
            <person name="Canedo L."/>
            <person name="Mendez C."/>
            <person name="Olano C."/>
            <person name="Schleissner C."/>
            <person name="Cuevas C."/>
            <person name="De La Calle F."/>
            <person name="Salas J.A."/>
        </authorList>
    </citation>
    <scope>NUCLEOTIDE SEQUENCE [LARGE SCALE GENOMIC DNA]</scope>
    <source>
        <strain evidence="5 6">PHM034</strain>
    </source>
</reference>
<evidence type="ECO:0000256" key="1">
    <source>
        <dbReference type="ARBA" id="ARBA00022598"/>
    </source>
</evidence>
<gene>
    <name evidence="5" type="ORF">KEF29_09930</name>
</gene>
<evidence type="ECO:0000313" key="5">
    <source>
        <dbReference type="EMBL" id="MBR8639520.1"/>
    </source>
</evidence>
<dbReference type="PANTHER" id="PTHR43585">
    <property type="entry name" value="FUMIPYRROLE BIOSYNTHESIS PROTEIN C"/>
    <property type="match status" value="1"/>
</dbReference>
<dbReference type="AlphaFoldDB" id="A0A941FDF0"/>
<keyword evidence="3" id="KW-0067">ATP-binding</keyword>
<evidence type="ECO:0000313" key="6">
    <source>
        <dbReference type="Proteomes" id="UP000682308"/>
    </source>
</evidence>
<organism evidence="5 6">
    <name type="scientific">Streptomyces tuirus</name>
    <dbReference type="NCBI Taxonomy" id="68278"/>
    <lineage>
        <taxon>Bacteria</taxon>
        <taxon>Bacillati</taxon>
        <taxon>Actinomycetota</taxon>
        <taxon>Actinomycetes</taxon>
        <taxon>Kitasatosporales</taxon>
        <taxon>Streptomycetaceae</taxon>
        <taxon>Streptomyces</taxon>
    </lineage>
</organism>
<dbReference type="InterPro" id="IPR052032">
    <property type="entry name" value="ATP-dep_AA_Ligase"/>
</dbReference>
<dbReference type="EMBL" id="JAGTPG010000001">
    <property type="protein sequence ID" value="MBR8639520.1"/>
    <property type="molecule type" value="Genomic_DNA"/>
</dbReference>
<proteinExistence type="predicted"/>